<dbReference type="AlphaFoldDB" id="A0A194PIJ0"/>
<dbReference type="KEGG" id="pxu:106121770"/>
<dbReference type="OrthoDB" id="7037674at2759"/>
<protein>
    <submittedName>
        <fullName evidence="4">Uncharacterized protein LOC106121770</fullName>
    </submittedName>
</protein>
<feature type="coiled-coil region" evidence="1">
    <location>
        <begin position="81"/>
        <end position="179"/>
    </location>
</feature>
<accession>A0A194PIJ0</accession>
<dbReference type="GeneID" id="106121770"/>
<keyword evidence="3" id="KW-1185">Reference proteome</keyword>
<reference evidence="2 3" key="1">
    <citation type="journal article" date="2015" name="Nat. Commun.">
        <title>Outbred genome sequencing and CRISPR/Cas9 gene editing in butterflies.</title>
        <authorList>
            <person name="Li X."/>
            <person name="Fan D."/>
            <person name="Zhang W."/>
            <person name="Liu G."/>
            <person name="Zhang L."/>
            <person name="Zhao L."/>
            <person name="Fang X."/>
            <person name="Chen L."/>
            <person name="Dong Y."/>
            <person name="Chen Y."/>
            <person name="Ding Y."/>
            <person name="Zhao R."/>
            <person name="Feng M."/>
            <person name="Zhu Y."/>
            <person name="Feng Y."/>
            <person name="Jiang X."/>
            <person name="Zhu D."/>
            <person name="Xiang H."/>
            <person name="Feng X."/>
            <person name="Li S."/>
            <person name="Wang J."/>
            <person name="Zhang G."/>
            <person name="Kronforst M.R."/>
            <person name="Wang W."/>
        </authorList>
    </citation>
    <scope>NUCLEOTIDE SEQUENCE [LARGE SCALE GENOMIC DNA]</scope>
    <source>
        <strain evidence="2">Ya'a_city_454_Px</strain>
        <tissue evidence="2">Whole body</tissue>
    </source>
</reference>
<evidence type="ECO:0000313" key="3">
    <source>
        <dbReference type="Proteomes" id="UP000053268"/>
    </source>
</evidence>
<evidence type="ECO:0000256" key="1">
    <source>
        <dbReference type="SAM" id="Coils"/>
    </source>
</evidence>
<keyword evidence="1" id="KW-0175">Coiled coil</keyword>
<proteinExistence type="predicted"/>
<dbReference type="RefSeq" id="XP_013173028.1">
    <property type="nucleotide sequence ID" value="XM_013317574.1"/>
</dbReference>
<name>A0A194PIJ0_PAPXU</name>
<reference evidence="4" key="2">
    <citation type="submission" date="2025-04" db="UniProtKB">
        <authorList>
            <consortium name="RefSeq"/>
        </authorList>
    </citation>
    <scope>IDENTIFICATION</scope>
</reference>
<gene>
    <name evidence="4" type="primary">LOC106121770</name>
    <name evidence="2" type="ORF">RR46_13760</name>
</gene>
<evidence type="ECO:0000313" key="4">
    <source>
        <dbReference type="RefSeq" id="XP_013173028.1"/>
    </source>
</evidence>
<evidence type="ECO:0000313" key="2">
    <source>
        <dbReference type="EMBL" id="KPI92539.1"/>
    </source>
</evidence>
<sequence length="215" mass="25441">MGEQVEDQVNEPTLNNSEVTFDNFTILKEFSNIANLVKDEDFLQTVPKAKLKRVKWVPMFNYLKQGIVDEMIQELSTMWQYENMTKKLQILEQQKEKFAILNPDKEAWRPKSNNIVNQLKAAEMVNLKQQKTWLESLAKEYEARINRLKRVITAKRGYLKAMEMDISKYQNKSDELVDKCREKVENHKNLVDLIVPVRNNYDDGSWSTEEFMKDL</sequence>
<dbReference type="EMBL" id="KQ459604">
    <property type="protein sequence ID" value="KPI92539.1"/>
    <property type="molecule type" value="Genomic_DNA"/>
</dbReference>
<dbReference type="Proteomes" id="UP000694872">
    <property type="component" value="Unplaced"/>
</dbReference>
<dbReference type="Proteomes" id="UP000053268">
    <property type="component" value="Unassembled WGS sequence"/>
</dbReference>
<organism evidence="2 3">
    <name type="scientific">Papilio xuthus</name>
    <name type="common">Asian swallowtail butterfly</name>
    <dbReference type="NCBI Taxonomy" id="66420"/>
    <lineage>
        <taxon>Eukaryota</taxon>
        <taxon>Metazoa</taxon>
        <taxon>Ecdysozoa</taxon>
        <taxon>Arthropoda</taxon>
        <taxon>Hexapoda</taxon>
        <taxon>Insecta</taxon>
        <taxon>Pterygota</taxon>
        <taxon>Neoptera</taxon>
        <taxon>Endopterygota</taxon>
        <taxon>Lepidoptera</taxon>
        <taxon>Glossata</taxon>
        <taxon>Ditrysia</taxon>
        <taxon>Papilionoidea</taxon>
        <taxon>Papilionidae</taxon>
        <taxon>Papilioninae</taxon>
        <taxon>Papilio</taxon>
    </lineage>
</organism>